<evidence type="ECO:0000313" key="1">
    <source>
        <dbReference type="EMBL" id="MCI73475.1"/>
    </source>
</evidence>
<name>A0A392UNZ1_9FABA</name>
<protein>
    <submittedName>
        <fullName evidence="1">Uncharacterized protein</fullName>
    </submittedName>
</protein>
<sequence>MDVIHYCGKLWENPTAGNPDPKDGGN</sequence>
<dbReference type="Proteomes" id="UP000265520">
    <property type="component" value="Unassembled WGS sequence"/>
</dbReference>
<feature type="non-terminal residue" evidence="1">
    <location>
        <position position="26"/>
    </location>
</feature>
<organism evidence="1 2">
    <name type="scientific">Trifolium medium</name>
    <dbReference type="NCBI Taxonomy" id="97028"/>
    <lineage>
        <taxon>Eukaryota</taxon>
        <taxon>Viridiplantae</taxon>
        <taxon>Streptophyta</taxon>
        <taxon>Embryophyta</taxon>
        <taxon>Tracheophyta</taxon>
        <taxon>Spermatophyta</taxon>
        <taxon>Magnoliopsida</taxon>
        <taxon>eudicotyledons</taxon>
        <taxon>Gunneridae</taxon>
        <taxon>Pentapetalae</taxon>
        <taxon>rosids</taxon>
        <taxon>fabids</taxon>
        <taxon>Fabales</taxon>
        <taxon>Fabaceae</taxon>
        <taxon>Papilionoideae</taxon>
        <taxon>50 kb inversion clade</taxon>
        <taxon>NPAAA clade</taxon>
        <taxon>Hologalegina</taxon>
        <taxon>IRL clade</taxon>
        <taxon>Trifolieae</taxon>
        <taxon>Trifolium</taxon>
    </lineage>
</organism>
<evidence type="ECO:0000313" key="2">
    <source>
        <dbReference type="Proteomes" id="UP000265520"/>
    </source>
</evidence>
<proteinExistence type="predicted"/>
<dbReference type="EMBL" id="LXQA010839075">
    <property type="protein sequence ID" value="MCI73475.1"/>
    <property type="molecule type" value="Genomic_DNA"/>
</dbReference>
<comment type="caution">
    <text evidence="1">The sequence shown here is derived from an EMBL/GenBank/DDBJ whole genome shotgun (WGS) entry which is preliminary data.</text>
</comment>
<keyword evidence="2" id="KW-1185">Reference proteome</keyword>
<accession>A0A392UNZ1</accession>
<reference evidence="1 2" key="1">
    <citation type="journal article" date="2018" name="Front. Plant Sci.">
        <title>Red Clover (Trifolium pratense) and Zigzag Clover (T. medium) - A Picture of Genomic Similarities and Differences.</title>
        <authorList>
            <person name="Dluhosova J."/>
            <person name="Istvanek J."/>
            <person name="Nedelnik J."/>
            <person name="Repkova J."/>
        </authorList>
    </citation>
    <scope>NUCLEOTIDE SEQUENCE [LARGE SCALE GENOMIC DNA]</scope>
    <source>
        <strain evidence="2">cv. 10/8</strain>
        <tissue evidence="1">Leaf</tissue>
    </source>
</reference>
<dbReference type="AlphaFoldDB" id="A0A392UNZ1"/>